<evidence type="ECO:0000313" key="7">
    <source>
        <dbReference type="EMBL" id="VEF71843.1"/>
    </source>
</evidence>
<evidence type="ECO:0000256" key="2">
    <source>
        <dbReference type="ARBA" id="ARBA00022525"/>
    </source>
</evidence>
<dbReference type="InterPro" id="IPR011050">
    <property type="entry name" value="Pectin_lyase_fold/virulence"/>
</dbReference>
<dbReference type="InterPro" id="IPR008638">
    <property type="entry name" value="FhaB/CdiA-like_TPS"/>
</dbReference>
<evidence type="ECO:0000256" key="3">
    <source>
        <dbReference type="ARBA" id="ARBA00022729"/>
    </source>
</evidence>
<name>A0AAX3FMN3_9PSED</name>
<dbReference type="Pfam" id="PF12545">
    <property type="entry name" value="DUF3739"/>
    <property type="match status" value="1"/>
</dbReference>
<evidence type="ECO:0000259" key="6">
    <source>
        <dbReference type="SMART" id="SM00912"/>
    </source>
</evidence>
<keyword evidence="4" id="KW-0175">Coiled coil</keyword>
<dbReference type="SMART" id="SM00912">
    <property type="entry name" value="Haemagg_act"/>
    <property type="match status" value="1"/>
</dbReference>
<dbReference type="Gene3D" id="2.160.20.10">
    <property type="entry name" value="Single-stranded right-handed beta-helix, Pectin lyase-like"/>
    <property type="match status" value="2"/>
</dbReference>
<dbReference type="InterPro" id="IPR021026">
    <property type="entry name" value="Filamn_hemagglutn_DUF3739"/>
</dbReference>
<feature type="coiled-coil region" evidence="4">
    <location>
        <begin position="79"/>
        <end position="106"/>
    </location>
</feature>
<dbReference type="RefSeq" id="WP_124324273.1">
    <property type="nucleotide sequence ID" value="NZ_CP118137.1"/>
</dbReference>
<keyword evidence="2" id="KW-0964">Secreted</keyword>
<dbReference type="EMBL" id="LR134334">
    <property type="protein sequence ID" value="VEF71843.1"/>
    <property type="molecule type" value="Genomic_DNA"/>
</dbReference>
<dbReference type="InterPro" id="IPR012334">
    <property type="entry name" value="Pectin_lyas_fold"/>
</dbReference>
<dbReference type="SUPFAM" id="SSF51126">
    <property type="entry name" value="Pectin lyase-like"/>
    <property type="match status" value="1"/>
</dbReference>
<feature type="domain" description="Filamentous haemagglutinin FhaB/tRNA nuclease CdiA-like TPS" evidence="6">
    <location>
        <begin position="137"/>
        <end position="251"/>
    </location>
</feature>
<gene>
    <name evidence="7" type="primary">hxuA_1</name>
    <name evidence="7" type="ORF">NCTC7357_00075</name>
</gene>
<accession>A0AAX3FMN3</accession>
<evidence type="ECO:0000256" key="5">
    <source>
        <dbReference type="SAM" id="MobiDB-lite"/>
    </source>
</evidence>
<sequence length="4221" mass="431584">MRLGKPNPVLKSASRCEALPVLHLKPLAHAIALLLVAGSAQAETAFSAGWFASKGAAQQAAGAGGVAGSLPKPGSPPPLAQQLKANQQLQQSLSNVNNTVAAIAAQQAAQAAGRRSALVAASSIPDGLGEGGLKVDENALTKGWTNARNPVQTQADGKTTVSIGQTADKAILNWETFNVGRNTTVDFQQQADWAVLNRVNDPQARPSEIQGQIKAAGTVMLVNRNGVIFSGSSQVDTRNLVAAAATISDSQFRERGLYVDSSGSQPTFTDAAGKVQVQQGALIQTRAPGVSTESGGYVLLLGSEVDNAGSIVTPKGQATLAAGDSFYIRRGAGTAGNTTSTTRGNEVASTRKAGSQAGKVSNNGLIQAATGDITLTGHQVQQNGVALATTSVDSRGTVHLLNSASDSSSSVTLGQGSHTAILLDAASGTALDSQRAAGLAGMGGQGNSIGGAFDNLSSVVDRANQSRVEIVSGGTVDFQSGSSTLATGGQVAVSAGQRSLVREGAVIDVAGAVGVKVAMEANSVKVNIQGNEQRDAAGNRDQGSLNNNDVWVDVRELVYVPAGTNGYATDRWYTGGGLLEVGGYLGTQAHGVGEWMAQGGSVTFTGRDVVTQAGSSINLSGGTLDVQGGLVRQTWLKGADGRLYELSRAPGDILYSGIYKGYEDNSPRWGQTDYYYSPLIAPQQRYEDGYSVGRDAGKLVVGTGSAVLEGQLLGNTYQGERQAQAAQAGLDGYDQAQNAVARGAQLIVGNYRPFWQNDNGTLQNTLQASDRTLKQVILAPGQVAEALAIELDSALGERQGQLRLDTEQLNGFALGAVRIAAYESVTLDGDLQVGPAGEIALHGPQVRVNAGLTSHGGRIALGNVLLQKATPGAALEDTLIGSTGGPLASLVLSEGARLDTSGLWSNLLLAPQDHSGLAFVNGGSVSLRSRGDLTLAAGSQVDVSSGAALLVNGSLRGGKGGDLTLAANAGTSVGNGVLTLDGQLKGYGVSGGGNLNLQASKVQIGGAAAPDAATLVLASDFFGKGFGAYDITGNQGLKVAEGAQVDVRVPVYAQAAGTASVATGEPAASALQPWLPEPYLEDPAKGRLSQRAGASLTLQTGGLDSSAADIASVALDIGEGATVRVDNGQSIALRGIGQISVDGHLIAHGGKVSISATRMPQVDTDALTTTHQRSILLGSNALVDVSGYVVSALDAQGRRYGKVGDGGSIVIGGALDPATGRAAAPDLFVQLKAGSRLEASGAQAVLDIRGAGPMTLASNGGSISLSSLNGLYLDGDLRAASGGHGAAGGSLTVALETAAYDSAQLGSDAPLAPRELLINQRRRSLDDASGALAYGQGNLSVEQVDAGGFGNLALLSNGQISFDGDVDLALGQSLQLYSASLGLAEGSAADTRVMLSAPYVRLAEAARNNNGSPGLTVPVVRGGSSTQATQAQLVVASQLLDIRDEVNLGAHGDITLLSGQLQLDQRGFATMDVRSAGDMRMLRPSSRTISFTRLNTPGDLNLTVAQLYPETLARAEIRARHLSIGRSSAQDPRVPYSAYGSLLLSAQSIDQGGVVRAPQGSLVLGFSNGPQDNSSIIRLLPGSLTSLSAAGLVMPFGGTVDGQVWTQDGKPLGESVLNPFLGSDWLTLTMLGQSIDVQSGAVVDLSGGGELTGAGFVSGRGGSTDARFNPLVQIGADGRFSLPGLASNPVYAIVPGSQAGYAPGAGQSGALDPVIGQQITLEAGVPGLAPGVYTLLPANYALLPGAFRVELNGGAGLAAQQPGLAMANGSWSTSGRLSVLGTGIQDSLSRQVILTSADVLRRYSQYNETSLAQFLVSDAARLGIPRAALTADAKGLTLNLLQNQTGQASFTYAGTSRFSPDKGGYGTVTSVLSQSQSSQMEIVAGDPSAGFTGTSIDAAQLNALGSASLRIGGTGTRQYGQGGNYIAFSSNLTDLTLRSGALLSAPEVMLLSGMTTGGIVVEQGAGIDTLGRGASAYDSRDGFIYDPGRTSLLAVSNGWLDLLPPTPAQNGQVGPGSIRIGSCAGSCSGVTQLYSEGTLAAATDNLFELGDEVRYGTRNLTLAVGGVNVGSSQSLAEAAAGNTLAPGLTLNQQVLDRLLRGDRERGAPALETLTLNARDSLNFYGSTQLSTLDPVTGKSSLSNLILGTPAIYGHGSAEDVASIRTANLIWNGTAGLPGTVINQGAGTGSGRLELAAERIEFGYGPQSQPDSLASFDRLALGFARVDLRASQRLTANHKGSLAVYQSQGAYESGKGYSYSGGDLNILTPLLTGEAGSVNRIKAGGDIRISGGGAAPGPINTLGGELALQGRSISLDTAVVLPSGKLSLLAERDLVLADNARLDLVGRTVPFNDLNKYSWGGDVMLESRGGDIRQAVGSRIDLSAQNNKAGTLSAIALDPGAGQVALLGAILGGSSGHYDAGGTRVPYKAGGVDIRAQGVGDFAALNQRLNEGQVYGARSFQLKQGDLQLGSELKAGEINLSLDNGHLTVLGTVDASGEQVGSIRLAARNGLTLGGSALLDAHGTQLRVDSYGKIIDAPNRAVVELTSGDGRLVLAEGSRIDLRHGTAATLGSQPGQHDGQARGTLELNAPRLGGVSGGDIDIDASGRQQISGARSIAVNGIWRYDDSDSDALLKDGSDAASGRPYRVIDQAYMNLKHDQSTAFIDAALANTGLLDGKLAGLTVGGYSDALHLRPGVQISSERDVVIQGDLDLSGYRYASLNPHFARTAVYGSGETGSLAIRAAGNLEVRGSVTDGFTPPPATPDDAGWVLLPGKQPFGGELVVPGLGVTLADGTLFLGGKTLNYDLPIKASTFASGVVLPTEGRLAQALTLDVGSVLRGDVRAADGSLLYAAGTLLEQTVTLPEGTRLGAGTLLTSRTALQDMLWPKGVALPATLDPGTGQQDTYALNGDLALKAGALIPSQTDVKLPNGALSVALRPADGESQGRNWAIAGLLPEGSQSWSLRLVSGADTTAADTRSVKPRVVDGQFILADTHYSLFRDREIVPGKPGGNWVWGPEAEGPDWSWLGGVVGQPLSPEDLANGYCDWAPGLCEFKPSVDSWVWGPEVESPDWSWLGGVVGQPLSPEDLANGYCDWAPGLCVFKPGEPGEPDKPGEVIAVRAMAPIFSVLRTGTGDLDLIAGGDLSMQSVFGVYTAGTQSPAMGAGFAATRGVGSAGTVLGGYNSLPLYGNANYKAGFDEQVAAYEKLVTGADLYQAWYPEQGGNLLLSTAGSLRGDALGSTWDQSANSTALSSAGTGNWLWRQGSGSAALDQAVPTAWWINFGTYVTPTVGAPMPQVTGFTGVGTLGGGNLDVRVGTDAGTLLRRGNRDMTMPRSEALILAVGSTGRVTADGSLALTGGGDLKLNIGGSLNPSLDARASSVGSGPAVGQNHELNGALINLRGNVQVDAGALGGIKQSFGRFSLNQDASEVRAYDPYSASVASATGGLVIIPGDATVSLATRGDLVLGGAVDPGRTRQHNTSAFSLDGTAYLGGGSGWFSLWTEHTAIDLFSAGGNLTPSTQTGELAIGSNDTPRAQLDTSPTDGRFIYPSILRAVAPGGNLYYGSSALYTGSGTGSGQKNSPYSLVLAPSPNGQLQMLAGGSIFAGGYALNQSGADSRLLPTPFAPAFEGRSDGRLLVSNLSPDGLSSLQGMGSFPLFAFGGDTLTTLGGRRDPARFYAMAGDLVGIRSGEQLNFSASGSRPGQTWYDAAAPVWMLAGRDIVNSGTQLGQATTIVPLLGGGSSSGNLFVHSDPLDISLVSAGRDILYSSFNVAGPGLLQINAGRDIRMEDKASITSLGALVPGDNRPGASIVLQAGAGASGPNYGAFVSRYLDPANLASDSASLAAQPGKVAKTYETELASWLKLRYGFSGSDEQARAYFAGLPAVEQGLFARQVYFAELRAGGLEYNQVDGPRQGSYLRGRNAIAALFPDTDVAGNPIVYQGNITLYGGAGVHTNVGGDIQMLTPGGQQVFGIEGEAPPSTAGVITQGQGNIQLYSQGSILLGQSRIMTTFGGSILGWSAEGDINAGRGSKTTVVYTPPRRVYDNWGNVTLSPSVPSTGAGIATLNPIAEVPPGDIDLIAPLGTIDAGEAGIRVSGNVNIAALQVVNAANIQTQGKSSGIPVVASVNTGALTSASSAASSATQAAEDVARQQQAAARQNMPSVFSVQVLSFGQERLAPTQDGASRANPGYNPNSPVQVLGAGPLSDQARQQLTEEERRQLTL</sequence>
<keyword evidence="3" id="KW-0732">Signal</keyword>
<dbReference type="PANTHER" id="PTHR12338">
    <property type="entry name" value="AUTOTRANSPORTER"/>
    <property type="match status" value="1"/>
</dbReference>
<comment type="subcellular location">
    <subcellularLocation>
        <location evidence="1">Secreted</location>
    </subcellularLocation>
</comment>
<feature type="region of interest" description="Disordered" evidence="5">
    <location>
        <begin position="4178"/>
        <end position="4200"/>
    </location>
</feature>
<evidence type="ECO:0000256" key="4">
    <source>
        <dbReference type="SAM" id="Coils"/>
    </source>
</evidence>
<dbReference type="NCBIfam" id="TIGR01901">
    <property type="entry name" value="adhes_NPXG"/>
    <property type="match status" value="1"/>
</dbReference>
<dbReference type="Pfam" id="PF05860">
    <property type="entry name" value="TPS"/>
    <property type="match status" value="1"/>
</dbReference>
<reference evidence="7 8" key="1">
    <citation type="submission" date="2018-12" db="EMBL/GenBank/DDBJ databases">
        <authorList>
            <consortium name="Pathogen Informatics"/>
        </authorList>
    </citation>
    <scope>NUCLEOTIDE SEQUENCE [LARGE SCALE GENOMIC DNA]</scope>
    <source>
        <strain evidence="7 8">NCTC7357</strain>
    </source>
</reference>
<proteinExistence type="predicted"/>
<dbReference type="PANTHER" id="PTHR12338:SF8">
    <property type="entry name" value="HEME_HEMOPEXIN-BINDING PROTEIN"/>
    <property type="match status" value="1"/>
</dbReference>
<evidence type="ECO:0000256" key="1">
    <source>
        <dbReference type="ARBA" id="ARBA00004613"/>
    </source>
</evidence>
<evidence type="ECO:0000313" key="8">
    <source>
        <dbReference type="Proteomes" id="UP000277437"/>
    </source>
</evidence>
<protein>
    <submittedName>
        <fullName evidence="7">Hemagluttinin repeat protein</fullName>
    </submittedName>
</protein>
<dbReference type="InterPro" id="IPR050909">
    <property type="entry name" value="Bact_Autotransporter_VF"/>
</dbReference>
<dbReference type="Proteomes" id="UP000277437">
    <property type="component" value="Chromosome"/>
</dbReference>
<dbReference type="GO" id="GO:0005576">
    <property type="term" value="C:extracellular region"/>
    <property type="evidence" value="ECO:0007669"/>
    <property type="project" value="UniProtKB-SubCell"/>
</dbReference>
<organism evidence="7 8">
    <name type="scientific">Pseudomonas chlororaphis</name>
    <dbReference type="NCBI Taxonomy" id="587753"/>
    <lineage>
        <taxon>Bacteria</taxon>
        <taxon>Pseudomonadati</taxon>
        <taxon>Pseudomonadota</taxon>
        <taxon>Gammaproteobacteria</taxon>
        <taxon>Pseudomonadales</taxon>
        <taxon>Pseudomonadaceae</taxon>
        <taxon>Pseudomonas</taxon>
    </lineage>
</organism>